<gene>
    <name evidence="2" type="ORF">DASB73_036070</name>
</gene>
<dbReference type="Pfam" id="PF00472">
    <property type="entry name" value="RF-1"/>
    <property type="match status" value="1"/>
</dbReference>
<keyword evidence="3" id="KW-1185">Reference proteome</keyword>
<evidence type="ECO:0000313" key="2">
    <source>
        <dbReference type="EMBL" id="GMM52644.1"/>
    </source>
</evidence>
<dbReference type="GO" id="GO:0004045">
    <property type="term" value="F:peptidyl-tRNA hydrolase activity"/>
    <property type="evidence" value="ECO:0007669"/>
    <property type="project" value="TreeGrafter"/>
</dbReference>
<dbReference type="EMBL" id="BTGC01000008">
    <property type="protein sequence ID" value="GMM52644.1"/>
    <property type="molecule type" value="Genomic_DNA"/>
</dbReference>
<dbReference type="GO" id="GO:0005762">
    <property type="term" value="C:mitochondrial large ribosomal subunit"/>
    <property type="evidence" value="ECO:0007669"/>
    <property type="project" value="TreeGrafter"/>
</dbReference>
<sequence length="146" mass="17053">MQAILRKIPRNVFIHQFSRSGKPGGQNVNKLNTKASIRLQKLVLNEADWIPPLVKPHIQDPNFKYQTKSGDLLITSELTRSQHHNLEDCYRKLAQEIQKLVVETEPKESSKEAIAKWKTIEKTMKINKIKKKKLHSNKKEDRRDSF</sequence>
<dbReference type="Proteomes" id="UP001362899">
    <property type="component" value="Unassembled WGS sequence"/>
</dbReference>
<dbReference type="GO" id="GO:0016150">
    <property type="term" value="F:translation release factor activity, codon nonspecific"/>
    <property type="evidence" value="ECO:0007669"/>
    <property type="project" value="TreeGrafter"/>
</dbReference>
<name>A0AAV5RM85_STABA</name>
<dbReference type="PANTHER" id="PTHR11075:SF54">
    <property type="entry name" value="LARGE RIBOSOMAL SUBUNIT PROTEIN ML62"/>
    <property type="match status" value="1"/>
</dbReference>
<organism evidence="2 3">
    <name type="scientific">Starmerella bacillaris</name>
    <name type="common">Yeast</name>
    <name type="synonym">Candida zemplinina</name>
    <dbReference type="NCBI Taxonomy" id="1247836"/>
    <lineage>
        <taxon>Eukaryota</taxon>
        <taxon>Fungi</taxon>
        <taxon>Dikarya</taxon>
        <taxon>Ascomycota</taxon>
        <taxon>Saccharomycotina</taxon>
        <taxon>Dipodascomycetes</taxon>
        <taxon>Dipodascales</taxon>
        <taxon>Trichomonascaceae</taxon>
        <taxon>Starmerella</taxon>
    </lineage>
</organism>
<dbReference type="PANTHER" id="PTHR11075">
    <property type="entry name" value="PEPTIDE CHAIN RELEASE FACTOR"/>
    <property type="match status" value="1"/>
</dbReference>
<dbReference type="GO" id="GO:0070126">
    <property type="term" value="P:mitochondrial translational termination"/>
    <property type="evidence" value="ECO:0007669"/>
    <property type="project" value="TreeGrafter"/>
</dbReference>
<dbReference type="InterPro" id="IPR052104">
    <property type="entry name" value="Mito_Release_Factor_mL62"/>
</dbReference>
<feature type="domain" description="Prokaryotic-type class I peptide chain release factors" evidence="1">
    <location>
        <begin position="7"/>
        <end position="138"/>
    </location>
</feature>
<accession>A0AAV5RM85</accession>
<dbReference type="InterPro" id="IPR000352">
    <property type="entry name" value="Pep_chain_release_fac_I"/>
</dbReference>
<proteinExistence type="predicted"/>
<dbReference type="SUPFAM" id="SSF110916">
    <property type="entry name" value="Peptidyl-tRNA hydrolase domain-like"/>
    <property type="match status" value="1"/>
</dbReference>
<dbReference type="Gene3D" id="3.30.160.20">
    <property type="match status" value="1"/>
</dbReference>
<evidence type="ECO:0000259" key="1">
    <source>
        <dbReference type="Pfam" id="PF00472"/>
    </source>
</evidence>
<evidence type="ECO:0000313" key="3">
    <source>
        <dbReference type="Proteomes" id="UP001362899"/>
    </source>
</evidence>
<protein>
    <submittedName>
        <fullName evidence="2">Pth4 protein</fullName>
    </submittedName>
</protein>
<reference evidence="2 3" key="1">
    <citation type="journal article" date="2023" name="Elife">
        <title>Identification of key yeast species and microbe-microbe interactions impacting larval growth of Drosophila in the wild.</title>
        <authorList>
            <person name="Mure A."/>
            <person name="Sugiura Y."/>
            <person name="Maeda R."/>
            <person name="Honda K."/>
            <person name="Sakurai N."/>
            <person name="Takahashi Y."/>
            <person name="Watada M."/>
            <person name="Katoh T."/>
            <person name="Gotoh A."/>
            <person name="Gotoh Y."/>
            <person name="Taniguchi I."/>
            <person name="Nakamura K."/>
            <person name="Hayashi T."/>
            <person name="Katayama T."/>
            <person name="Uemura T."/>
            <person name="Hattori Y."/>
        </authorList>
    </citation>
    <scope>NUCLEOTIDE SEQUENCE [LARGE SCALE GENOMIC DNA]</scope>
    <source>
        <strain evidence="2 3">SB-73</strain>
    </source>
</reference>
<dbReference type="AlphaFoldDB" id="A0AAV5RM85"/>
<comment type="caution">
    <text evidence="2">The sequence shown here is derived from an EMBL/GenBank/DDBJ whole genome shotgun (WGS) entry which is preliminary data.</text>
</comment>